<organism evidence="9 10">
    <name type="scientific">Legionella beliardensis</name>
    <dbReference type="NCBI Taxonomy" id="91822"/>
    <lineage>
        <taxon>Bacteria</taxon>
        <taxon>Pseudomonadati</taxon>
        <taxon>Pseudomonadota</taxon>
        <taxon>Gammaproteobacteria</taxon>
        <taxon>Legionellales</taxon>
        <taxon>Legionellaceae</taxon>
        <taxon>Legionella</taxon>
    </lineage>
</organism>
<name>A0A378JT27_9GAMM</name>
<evidence type="ECO:0000256" key="7">
    <source>
        <dbReference type="ARBA" id="ARBA00023136"/>
    </source>
</evidence>
<proteinExistence type="inferred from homology"/>
<dbReference type="OrthoDB" id="3254016at2"/>
<gene>
    <name evidence="9" type="ORF">NCTC13315_03099</name>
</gene>
<dbReference type="InterPro" id="IPR004706">
    <property type="entry name" value="Arsenical-R_Acr3"/>
</dbReference>
<keyword evidence="4" id="KW-1003">Cell membrane</keyword>
<evidence type="ECO:0000256" key="6">
    <source>
        <dbReference type="ARBA" id="ARBA00022989"/>
    </source>
</evidence>
<dbReference type="RefSeq" id="WP_115304337.1">
    <property type="nucleotide sequence ID" value="NZ_CAAAHO010000020.1"/>
</dbReference>
<dbReference type="EMBL" id="UGNV01000005">
    <property type="protein sequence ID" value="STX55729.1"/>
    <property type="molecule type" value="Genomic_DNA"/>
</dbReference>
<keyword evidence="5 8" id="KW-0812">Transmembrane</keyword>
<dbReference type="Pfam" id="PF01758">
    <property type="entry name" value="SBF"/>
    <property type="match status" value="1"/>
</dbReference>
<dbReference type="AlphaFoldDB" id="A0A378JT27"/>
<feature type="transmembrane region" description="Helical" evidence="8">
    <location>
        <begin position="69"/>
        <end position="92"/>
    </location>
</feature>
<evidence type="ECO:0000256" key="3">
    <source>
        <dbReference type="ARBA" id="ARBA00022448"/>
    </source>
</evidence>
<keyword evidence="6 8" id="KW-1133">Transmembrane helix</keyword>
<feature type="transmembrane region" description="Helical" evidence="8">
    <location>
        <begin position="163"/>
        <end position="186"/>
    </location>
</feature>
<dbReference type="PANTHER" id="PTHR43057">
    <property type="entry name" value="ARSENITE EFFLUX TRANSPORTER"/>
    <property type="match status" value="1"/>
</dbReference>
<evidence type="ECO:0000313" key="9">
    <source>
        <dbReference type="EMBL" id="STX55729.1"/>
    </source>
</evidence>
<evidence type="ECO:0000256" key="1">
    <source>
        <dbReference type="ARBA" id="ARBA00004651"/>
    </source>
</evidence>
<dbReference type="InterPro" id="IPR002657">
    <property type="entry name" value="BilAc:Na_symport/Acr3"/>
</dbReference>
<dbReference type="GO" id="GO:0015104">
    <property type="term" value="F:antimonite transmembrane transporter activity"/>
    <property type="evidence" value="ECO:0007669"/>
    <property type="project" value="TreeGrafter"/>
</dbReference>
<keyword evidence="3" id="KW-0813">Transport</keyword>
<comment type="subcellular location">
    <subcellularLocation>
        <location evidence="1">Cell membrane</location>
        <topology evidence="1">Multi-pass membrane protein</topology>
    </subcellularLocation>
</comment>
<evidence type="ECO:0000256" key="2">
    <source>
        <dbReference type="ARBA" id="ARBA00010110"/>
    </source>
</evidence>
<evidence type="ECO:0000256" key="8">
    <source>
        <dbReference type="SAM" id="Phobius"/>
    </source>
</evidence>
<keyword evidence="10" id="KW-1185">Reference proteome</keyword>
<evidence type="ECO:0000256" key="4">
    <source>
        <dbReference type="ARBA" id="ARBA00022475"/>
    </source>
</evidence>
<feature type="transmembrane region" description="Helical" evidence="8">
    <location>
        <begin position="198"/>
        <end position="219"/>
    </location>
</feature>
<evidence type="ECO:0000256" key="5">
    <source>
        <dbReference type="ARBA" id="ARBA00022692"/>
    </source>
</evidence>
<feature type="transmembrane region" description="Helical" evidence="8">
    <location>
        <begin position="231"/>
        <end position="251"/>
    </location>
</feature>
<dbReference type="GO" id="GO:0015105">
    <property type="term" value="F:arsenite transmembrane transporter activity"/>
    <property type="evidence" value="ECO:0007669"/>
    <property type="project" value="TreeGrafter"/>
</dbReference>
<feature type="transmembrane region" description="Helical" evidence="8">
    <location>
        <begin position="98"/>
        <end position="115"/>
    </location>
</feature>
<sequence>MNDLRDNLEKHQILIYFVTIITAAAIAFLTPRSSVLTAAINPALALMLFVTFLQVPLIDLGRSFTKIRFLSALLVANFFIVPVLVGVLLQFIHLEPMIKLGVLFVLMTPCIDYVVTFSHIRQADSKLLLAYTPILLMIQMLLLPFYLYIFLNAESAKLVHIEPFIHAFLWLIIIPLLMAALVQFWAARKVVGKQVMTALCLLPVLAAALVLFIVVAAMVPRLGSTSETIFQVAPLYVIFATVSPILGWMVSRLFSLDNLSGRAAAFSTGTRNSLVVLPLALTVPGAIPVLPSVIVVQTMIELVSSVFYMRLIPKLKF</sequence>
<dbReference type="GO" id="GO:0005886">
    <property type="term" value="C:plasma membrane"/>
    <property type="evidence" value="ECO:0007669"/>
    <property type="project" value="UniProtKB-SubCell"/>
</dbReference>
<comment type="similarity">
    <text evidence="2">Belongs to the arsenical resistance-3 (ACR3) (TC 2.A.59) family.</text>
</comment>
<dbReference type="GO" id="GO:0015297">
    <property type="term" value="F:antiporter activity"/>
    <property type="evidence" value="ECO:0007669"/>
    <property type="project" value="InterPro"/>
</dbReference>
<protein>
    <submittedName>
        <fullName evidence="9">Sodium Bile acid symporter family</fullName>
    </submittedName>
</protein>
<dbReference type="Gene3D" id="1.20.1530.20">
    <property type="match status" value="1"/>
</dbReference>
<dbReference type="InterPro" id="IPR038770">
    <property type="entry name" value="Na+/solute_symporter_sf"/>
</dbReference>
<keyword evidence="7 8" id="KW-0472">Membrane</keyword>
<feature type="transmembrane region" description="Helical" evidence="8">
    <location>
        <begin position="127"/>
        <end position="151"/>
    </location>
</feature>
<accession>A0A378JT27</accession>
<feature type="transmembrane region" description="Helical" evidence="8">
    <location>
        <begin position="35"/>
        <end position="57"/>
    </location>
</feature>
<reference evidence="9 10" key="1">
    <citation type="submission" date="2018-06" db="EMBL/GenBank/DDBJ databases">
        <authorList>
            <consortium name="Pathogen Informatics"/>
            <person name="Doyle S."/>
        </authorList>
    </citation>
    <scope>NUCLEOTIDE SEQUENCE [LARGE SCALE GENOMIC DNA]</scope>
    <source>
        <strain evidence="9 10">NCTC13315</strain>
    </source>
</reference>
<dbReference type="Proteomes" id="UP000254968">
    <property type="component" value="Unassembled WGS sequence"/>
</dbReference>
<feature type="transmembrane region" description="Helical" evidence="8">
    <location>
        <begin position="12"/>
        <end position="29"/>
    </location>
</feature>
<dbReference type="PANTHER" id="PTHR43057:SF1">
    <property type="entry name" value="ARSENICAL-RESISTANCE PROTEIN 3"/>
    <property type="match status" value="1"/>
</dbReference>
<evidence type="ECO:0000313" key="10">
    <source>
        <dbReference type="Proteomes" id="UP000254968"/>
    </source>
</evidence>